<keyword evidence="3" id="KW-1185">Reference proteome</keyword>
<dbReference type="RefSeq" id="WP_237383413.1">
    <property type="nucleotide sequence ID" value="NZ_CP071793.1"/>
</dbReference>
<proteinExistence type="predicted"/>
<dbReference type="SUPFAM" id="SSF48371">
    <property type="entry name" value="ARM repeat"/>
    <property type="match status" value="1"/>
</dbReference>
<evidence type="ECO:0000313" key="2">
    <source>
        <dbReference type="EMBL" id="QTD53311.1"/>
    </source>
</evidence>
<name>A0A8A4TVX5_SULCO</name>
<reference evidence="2" key="1">
    <citation type="submission" date="2021-03" db="EMBL/GenBank/DDBJ databases">
        <title>Acanthopleuribacteraceae sp. M133.</title>
        <authorList>
            <person name="Wang G."/>
        </authorList>
    </citation>
    <scope>NUCLEOTIDE SEQUENCE</scope>
    <source>
        <strain evidence="2">M133</strain>
    </source>
</reference>
<dbReference type="InterPro" id="IPR016024">
    <property type="entry name" value="ARM-type_fold"/>
</dbReference>
<dbReference type="Gene3D" id="1.25.10.10">
    <property type="entry name" value="Leucine-rich Repeat Variant"/>
    <property type="match status" value="1"/>
</dbReference>
<dbReference type="AlphaFoldDB" id="A0A8A4TVX5"/>
<evidence type="ECO:0000313" key="3">
    <source>
        <dbReference type="Proteomes" id="UP000663929"/>
    </source>
</evidence>
<gene>
    <name evidence="2" type="ORF">J3U87_12720</name>
</gene>
<dbReference type="Proteomes" id="UP000663929">
    <property type="component" value="Chromosome"/>
</dbReference>
<protein>
    <submittedName>
        <fullName evidence="2">HEAT repeat domain-containing protein</fullName>
    </submittedName>
</protein>
<dbReference type="PROSITE" id="PS50077">
    <property type="entry name" value="HEAT_REPEAT"/>
    <property type="match status" value="1"/>
</dbReference>
<dbReference type="InterPro" id="IPR021133">
    <property type="entry name" value="HEAT_type_2"/>
</dbReference>
<dbReference type="EMBL" id="CP071793">
    <property type="protein sequence ID" value="QTD53311.1"/>
    <property type="molecule type" value="Genomic_DNA"/>
</dbReference>
<dbReference type="InterPro" id="IPR004155">
    <property type="entry name" value="PBS_lyase_HEAT"/>
</dbReference>
<organism evidence="2 3">
    <name type="scientific">Sulfidibacter corallicola</name>
    <dbReference type="NCBI Taxonomy" id="2818388"/>
    <lineage>
        <taxon>Bacteria</taxon>
        <taxon>Pseudomonadati</taxon>
        <taxon>Acidobacteriota</taxon>
        <taxon>Holophagae</taxon>
        <taxon>Acanthopleuribacterales</taxon>
        <taxon>Acanthopleuribacteraceae</taxon>
        <taxon>Sulfidibacter</taxon>
    </lineage>
</organism>
<sequence>MITKQYQSLFNIVKACFDYFGMYRAENPVVERHGRLLSEACSFWWRRDGSLTLQLQSNQILINHHAVDRTVFSMPTTQWFLEACIQRKIYEVLILQGATIEDIHAFIGLLHRDSYFFSSHGSASQILQGAGVYKIQVNPPALEDSFNRQAPFSIGTPTPAFKKQSPEEESTAPEREAGIRRTEDLVPGLFISTEDYETLYGTMQHLVDQQQMTKVADSLTLMRNDLRSLDRGDRELAFSSYQVLVKVLIQNNELKALYRIVKAMPFDLRICQEFDLYRIHLETFADILRHFGAEERYRPLLYGLTVMAEQSQRHRDPYKTLLENNLKSFLEPRFLERLVRAADSEQGLRTRMNILFREHALGIFNSLMQVLFETKERRLRKILLDTLFSMGDVIFPDVMKELDLAIRENKPWYVRRNLLLLLSVKPPISLVPTLKWLLENETSKRVLDQVYRCLFLIEDSRTLELGYRLLTQQEDENRLIRLLDYVAYGGQSGFAPILIELSEDHDSERVRHAALMALGKLDCPVSIDYLKSIVNKTSFFKTRSSSGRRVAAVRALGATRAPHHISFLTKFMTDKDDSVRHAIQEVLTG</sequence>
<accession>A0A8A4TVX5</accession>
<dbReference type="Pfam" id="PF03130">
    <property type="entry name" value="HEAT_PBS"/>
    <property type="match status" value="1"/>
</dbReference>
<dbReference type="InterPro" id="IPR011989">
    <property type="entry name" value="ARM-like"/>
</dbReference>
<dbReference type="KEGG" id="scor:J3U87_12720"/>
<evidence type="ECO:0000256" key="1">
    <source>
        <dbReference type="SAM" id="MobiDB-lite"/>
    </source>
</evidence>
<feature type="region of interest" description="Disordered" evidence="1">
    <location>
        <begin position="157"/>
        <end position="178"/>
    </location>
</feature>